<dbReference type="CDD" id="cd03801">
    <property type="entry name" value="GT4_PimA-like"/>
    <property type="match status" value="1"/>
</dbReference>
<dbReference type="GO" id="GO:0016740">
    <property type="term" value="F:transferase activity"/>
    <property type="evidence" value="ECO:0007669"/>
    <property type="project" value="UniProtKB-KW"/>
</dbReference>
<dbReference type="AlphaFoldDB" id="A0A7X0SQN8"/>
<name>A0A7X0SQN8_9BACL</name>
<dbReference type="Proteomes" id="UP000564644">
    <property type="component" value="Unassembled WGS sequence"/>
</dbReference>
<sequence length="906" mass="103082">MDAIHPDFQSVYSARQSEYIRILQGQPSRLALELMSLLGASNGRAVVVYPEAVHWEPQQRPHHWLREMARRGYLCFFCDPAEGESGLREIEPRLFALRGGQGDLLHALRSQSAIVLCTWMMQMAWADLLPHKIVWYDLLDSLEFFSLYDDNMLAKHRQLVRSADIVTYSARSLERFLENRPDALHLPNAAFPEHFAGGPERLPPESDDAPPCDLEPIAACGCPIIGYFGALEEWFDAETIGRIASRRPEWQFVLIGKGPVQGRIRSDNVHFLGFKEYERISAYGRFFHVGIIPFTVNGMTDCVSPVKFFEYAALGLPVVSTSIAEMIPYRSEWVRIADGADAFEAAIEQALKPDVRRLAKEEGAAFASRQQWGQRFELVQRRFDELPKVWQAFANDRPAGKVAVMAATFLDFEGERFYSGGAERYLLDLSRLCRRIGLELVIYQYGNYAWRRRFQGVEVISLSRGGQHARQLSVATVRIFSRLFREQTDGRAVLAVFSAYFNAWPHGSGCPSIGIVHGVGWDDPGARFEDGIAFWERNRRFIEGAKSCGSLVSVDTNSANWFQTIDYELGRGIRVIPNYVEIAEFTPRPDYTRTGDRIVILYPRRLYSPRGLFLTLDIVDRILERYPQVDFHFVGNGEAADTSRVDEKREKWGDRIRRYNLPMEEMAKAYRNADISLIPTLHSEGTSLSCLEAMACGNAVIATRIGGLSDLVIHDHNGLLIEPDAESLHEAIRELLDRPAKLAALKRQAVKVAKTFSKQRWERNWLTVLEKALGGKREGRVRNDNADGGQWIEIYLAETPKPNPALGSLVLNFLERGDTVVLRMKNFVHKRIHSFGRLQWMDWGDRSFSEPDWVFAGRSVLEEVRRPVDAVWDEEGEWEWISSSRPSPIERDRRSSSASSTNAQGR</sequence>
<dbReference type="PANTHER" id="PTHR12526">
    <property type="entry name" value="GLYCOSYLTRANSFERASE"/>
    <property type="match status" value="1"/>
</dbReference>
<evidence type="ECO:0000313" key="2">
    <source>
        <dbReference type="EMBL" id="MBB6734367.1"/>
    </source>
</evidence>
<gene>
    <name evidence="2" type="ORF">H7C18_25920</name>
</gene>
<dbReference type="RefSeq" id="WP_185132032.1">
    <property type="nucleotide sequence ID" value="NZ_JACJVO010000033.1"/>
</dbReference>
<dbReference type="SUPFAM" id="SSF53756">
    <property type="entry name" value="UDP-Glycosyltransferase/glycogen phosphorylase"/>
    <property type="match status" value="2"/>
</dbReference>
<keyword evidence="3" id="KW-1185">Reference proteome</keyword>
<organism evidence="2 3">
    <name type="scientific">Cohnella zeiphila</name>
    <dbReference type="NCBI Taxonomy" id="2761120"/>
    <lineage>
        <taxon>Bacteria</taxon>
        <taxon>Bacillati</taxon>
        <taxon>Bacillota</taxon>
        <taxon>Bacilli</taxon>
        <taxon>Bacillales</taxon>
        <taxon>Paenibacillaceae</taxon>
        <taxon>Cohnella</taxon>
    </lineage>
</organism>
<dbReference type="Gene3D" id="3.40.50.2000">
    <property type="entry name" value="Glycogen Phosphorylase B"/>
    <property type="match status" value="3"/>
</dbReference>
<protein>
    <submittedName>
        <fullName evidence="2">Glycosyltransferase</fullName>
    </submittedName>
</protein>
<comment type="caution">
    <text evidence="2">The sequence shown here is derived from an EMBL/GenBank/DDBJ whole genome shotgun (WGS) entry which is preliminary data.</text>
</comment>
<feature type="compositionally biased region" description="Polar residues" evidence="1">
    <location>
        <begin position="896"/>
        <end position="906"/>
    </location>
</feature>
<evidence type="ECO:0000256" key="1">
    <source>
        <dbReference type="SAM" id="MobiDB-lite"/>
    </source>
</evidence>
<dbReference type="EMBL" id="JACJVO010000033">
    <property type="protein sequence ID" value="MBB6734367.1"/>
    <property type="molecule type" value="Genomic_DNA"/>
</dbReference>
<accession>A0A7X0SQN8</accession>
<feature type="region of interest" description="Disordered" evidence="1">
    <location>
        <begin position="882"/>
        <end position="906"/>
    </location>
</feature>
<evidence type="ECO:0000313" key="3">
    <source>
        <dbReference type="Proteomes" id="UP000564644"/>
    </source>
</evidence>
<proteinExistence type="predicted"/>
<reference evidence="2 3" key="1">
    <citation type="submission" date="2020-08" db="EMBL/GenBank/DDBJ databases">
        <title>Cohnella phylogeny.</title>
        <authorList>
            <person name="Dunlap C."/>
        </authorList>
    </citation>
    <scope>NUCLEOTIDE SEQUENCE [LARGE SCALE GENOMIC DNA]</scope>
    <source>
        <strain evidence="2 3">CBP 2801</strain>
    </source>
</reference>
<keyword evidence="2" id="KW-0808">Transferase</keyword>
<dbReference type="Pfam" id="PF13692">
    <property type="entry name" value="Glyco_trans_1_4"/>
    <property type="match status" value="2"/>
</dbReference>